<evidence type="ECO:0000313" key="10">
    <source>
        <dbReference type="Proteomes" id="UP001168098"/>
    </source>
</evidence>
<dbReference type="PROSITE" id="PS51525">
    <property type="entry name" value="NET"/>
    <property type="match status" value="1"/>
</dbReference>
<evidence type="ECO:0000256" key="4">
    <source>
        <dbReference type="PROSITE-ProRule" id="PRU00035"/>
    </source>
</evidence>
<dbReference type="Pfam" id="PF17035">
    <property type="entry name" value="BET"/>
    <property type="match status" value="1"/>
</dbReference>
<keyword evidence="1" id="KW-0805">Transcription regulation</keyword>
<keyword evidence="10" id="KW-1185">Reference proteome</keyword>
<dbReference type="PROSITE" id="PS50014">
    <property type="entry name" value="BROMODOMAIN_2"/>
    <property type="match status" value="1"/>
</dbReference>
<feature type="region of interest" description="Disordered" evidence="6">
    <location>
        <begin position="144"/>
        <end position="239"/>
    </location>
</feature>
<proteinExistence type="predicted"/>
<evidence type="ECO:0000256" key="1">
    <source>
        <dbReference type="ARBA" id="ARBA00023015"/>
    </source>
</evidence>
<gene>
    <name evidence="9" type="ORF">PVL29_026715</name>
</gene>
<feature type="domain" description="Bromo" evidence="7">
    <location>
        <begin position="260"/>
        <end position="332"/>
    </location>
</feature>
<evidence type="ECO:0000256" key="6">
    <source>
        <dbReference type="SAM" id="MobiDB-lite"/>
    </source>
</evidence>
<keyword evidence="5" id="KW-0175">Coiled coil</keyword>
<dbReference type="Gene3D" id="1.20.1270.220">
    <property type="match status" value="1"/>
</dbReference>
<feature type="compositionally biased region" description="Low complexity" evidence="6">
    <location>
        <begin position="570"/>
        <end position="587"/>
    </location>
</feature>
<dbReference type="Proteomes" id="UP001168098">
    <property type="component" value="Unassembled WGS sequence"/>
</dbReference>
<evidence type="ECO:0000313" key="9">
    <source>
        <dbReference type="EMBL" id="KAJ9670340.1"/>
    </source>
</evidence>
<dbReference type="AlphaFoldDB" id="A0AA38YH59"/>
<keyword evidence="3" id="KW-0804">Transcription</keyword>
<dbReference type="PANTHER" id="PTHR45926">
    <property type="entry name" value="OSJNBA0053K19.4 PROTEIN"/>
    <property type="match status" value="1"/>
</dbReference>
<dbReference type="SUPFAM" id="SSF47370">
    <property type="entry name" value="Bromodomain"/>
    <property type="match status" value="1"/>
</dbReference>
<feature type="region of interest" description="Disordered" evidence="6">
    <location>
        <begin position="519"/>
        <end position="587"/>
    </location>
</feature>
<feature type="compositionally biased region" description="Basic and acidic residues" evidence="6">
    <location>
        <begin position="631"/>
        <end position="646"/>
    </location>
</feature>
<feature type="domain" description="NET" evidence="8">
    <location>
        <begin position="426"/>
        <end position="507"/>
    </location>
</feature>
<dbReference type="Pfam" id="PF00439">
    <property type="entry name" value="Bromodomain"/>
    <property type="match status" value="1"/>
</dbReference>
<comment type="caution">
    <text evidence="9">The sequence shown here is derived from an EMBL/GenBank/DDBJ whole genome shotgun (WGS) entry which is preliminary data.</text>
</comment>
<dbReference type="InterPro" id="IPR038336">
    <property type="entry name" value="NET_sf"/>
</dbReference>
<evidence type="ECO:0000256" key="5">
    <source>
        <dbReference type="SAM" id="Coils"/>
    </source>
</evidence>
<dbReference type="InterPro" id="IPR001487">
    <property type="entry name" value="Bromodomain"/>
</dbReference>
<reference evidence="9 10" key="1">
    <citation type="journal article" date="2023" name="BMC Biotechnol.">
        <title>Vitis rotundifolia cv Carlos genome sequencing.</title>
        <authorList>
            <person name="Huff M."/>
            <person name="Hulse-Kemp A."/>
            <person name="Scheffler B."/>
            <person name="Youngblood R."/>
            <person name="Simpson S."/>
            <person name="Babiker E."/>
            <person name="Staton M."/>
        </authorList>
    </citation>
    <scope>NUCLEOTIDE SEQUENCE [LARGE SCALE GENOMIC DNA]</scope>
    <source>
        <tissue evidence="9">Leaf</tissue>
    </source>
</reference>
<organism evidence="9 10">
    <name type="scientific">Vitis rotundifolia</name>
    <name type="common">Muscadine grape</name>
    <dbReference type="NCBI Taxonomy" id="103349"/>
    <lineage>
        <taxon>Eukaryota</taxon>
        <taxon>Viridiplantae</taxon>
        <taxon>Streptophyta</taxon>
        <taxon>Embryophyta</taxon>
        <taxon>Tracheophyta</taxon>
        <taxon>Spermatophyta</taxon>
        <taxon>Magnoliopsida</taxon>
        <taxon>eudicotyledons</taxon>
        <taxon>Gunneridae</taxon>
        <taxon>Pentapetalae</taxon>
        <taxon>rosids</taxon>
        <taxon>Vitales</taxon>
        <taxon>Vitaceae</taxon>
        <taxon>Viteae</taxon>
        <taxon>Vitis</taxon>
    </lineage>
</organism>
<dbReference type="PRINTS" id="PR00503">
    <property type="entry name" value="BROMODOMAIN"/>
</dbReference>
<keyword evidence="2 4" id="KW-0103">Bromodomain</keyword>
<name>A0AA38YH59_VITRO</name>
<accession>A0AA38YH59</accession>
<sequence length="646" mass="71898">MASAVLASRNEAYWGERKVYMRKYTNNNNSRLKFIPNPNPNPNSDLNLSRQIHDLPSKAQFRRTNEPPAASLLSPVADDSSSLNRKAISLNDRKESSQGGYVTFNIGAYSRRELKELKKRLLLELDQVRNLRNRIESRDFESRSVYPATHLSSSHGGREAISTPRPPPLQIKYALESPGAAASKEKRTPKANQCYPPSEFLIGKNKTVSPKSKKVSGSKRSLPVVSGRDSKRPMPEPEPLMDKLVSSMMRRCGQILTKLMKHKFGWVFNKPVDVVGLGLHDYHKIVKQPMDLGSVKSKLERKVYLSPLDFASDVRLTFSNAMLYNPKGQDVYYMAEHLLSLFDEMFNPAYRKFENEVEEARHRRPLAPGPAPSRMAKKSDTVRAQAAHLEPPSAQIPMPMAAPVPAPAPTMNPLVVPRSSGKLPKPRAKDKVKREMSFEEKAKLGMNLENVPPEKMEQLVAIIRKRNPHMAQDGDDIELDIEAVDIETLWELDRFVSNYKKMESKIRRQGLIMNQTLATQLNKSPVTDNPDAGQKNKKGEIGEEDVDIGEEMPVSHFPPVEIDKDAAYASSSSRSSSGSSSSSDDSSSSGMGSLLWLLSCLLQALLFLAPHYWLVAYSDSGSSSGSDSDADSVHSPRAESKDASVT</sequence>
<dbReference type="InterPro" id="IPR027353">
    <property type="entry name" value="NET_dom"/>
</dbReference>
<protein>
    <submittedName>
        <fullName evidence="9">Uncharacterized protein</fullName>
    </submittedName>
</protein>
<dbReference type="Gene3D" id="1.20.920.10">
    <property type="entry name" value="Bromodomain-like"/>
    <property type="match status" value="1"/>
</dbReference>
<dbReference type="EMBL" id="JARBHA010000020">
    <property type="protein sequence ID" value="KAJ9670340.1"/>
    <property type="molecule type" value="Genomic_DNA"/>
</dbReference>
<dbReference type="InterPro" id="IPR037377">
    <property type="entry name" value="GTE_bromo"/>
</dbReference>
<feature type="coiled-coil region" evidence="5">
    <location>
        <begin position="111"/>
        <end position="138"/>
    </location>
</feature>
<dbReference type="SMART" id="SM00297">
    <property type="entry name" value="BROMO"/>
    <property type="match status" value="1"/>
</dbReference>
<feature type="region of interest" description="Disordered" evidence="6">
    <location>
        <begin position="619"/>
        <end position="646"/>
    </location>
</feature>
<evidence type="ECO:0000259" key="8">
    <source>
        <dbReference type="PROSITE" id="PS51525"/>
    </source>
</evidence>
<evidence type="ECO:0000256" key="3">
    <source>
        <dbReference type="ARBA" id="ARBA00023163"/>
    </source>
</evidence>
<dbReference type="InterPro" id="IPR036427">
    <property type="entry name" value="Bromodomain-like_sf"/>
</dbReference>
<feature type="region of interest" description="Disordered" evidence="6">
    <location>
        <begin position="414"/>
        <end position="435"/>
    </location>
</feature>
<dbReference type="CDD" id="cd05506">
    <property type="entry name" value="Bromo_plant1"/>
    <property type="match status" value="1"/>
</dbReference>
<evidence type="ECO:0000256" key="2">
    <source>
        <dbReference type="ARBA" id="ARBA00023117"/>
    </source>
</evidence>
<evidence type="ECO:0000259" key="7">
    <source>
        <dbReference type="PROSITE" id="PS50014"/>
    </source>
</evidence>